<feature type="compositionally biased region" description="Low complexity" evidence="9">
    <location>
        <begin position="246"/>
        <end position="265"/>
    </location>
</feature>
<feature type="domain" description="CDC20/Fizzy WD40" evidence="10">
    <location>
        <begin position="322"/>
        <end position="612"/>
    </location>
</feature>
<feature type="repeat" description="WD" evidence="8">
    <location>
        <begin position="368"/>
        <end position="409"/>
    </location>
</feature>
<dbReference type="Proteomes" id="UP000182444">
    <property type="component" value="Chromosome 1C"/>
</dbReference>
<dbReference type="InterPro" id="IPR011047">
    <property type="entry name" value="Quinoprotein_ADH-like_sf"/>
</dbReference>
<keyword evidence="3 8" id="KW-0853">WD repeat</keyword>
<reference evidence="12 14" key="2">
    <citation type="submission" date="2018-07" db="EMBL/GenBank/DDBJ databases">
        <title>Draft Genome Assemblies for Five Robust Yarrowia lipolytica Strains Exhibiting High Lipid Production and Pentose Sugar Utilization and Sugar Alcohol Secretion from Undetoxified Lignocellulosic Biomass Hydrolysates.</title>
        <authorList>
            <consortium name="DOE Joint Genome Institute"/>
            <person name="Walker C."/>
            <person name="Ryu S."/>
            <person name="Na H."/>
            <person name="Zane M."/>
            <person name="LaButti K."/>
            <person name="Lipzen A."/>
            <person name="Haridas S."/>
            <person name="Barry K."/>
            <person name="Grigoriev I.V."/>
            <person name="Quarterman J."/>
            <person name="Slininger P."/>
            <person name="Dien B."/>
            <person name="Trinh C.T."/>
        </authorList>
    </citation>
    <scope>NUCLEOTIDE SEQUENCE [LARGE SCALE GENOMIC DNA]</scope>
    <source>
        <strain evidence="12 14">YB392</strain>
    </source>
</reference>
<evidence type="ECO:0000259" key="10">
    <source>
        <dbReference type="Pfam" id="PF24807"/>
    </source>
</evidence>
<comment type="pathway">
    <text evidence="1">Protein modification; protein ubiquitination.</text>
</comment>
<keyword evidence="7" id="KW-0131">Cell cycle</keyword>
<dbReference type="Proteomes" id="UP000256601">
    <property type="component" value="Unassembled WGS sequence"/>
</dbReference>
<evidence type="ECO:0000256" key="8">
    <source>
        <dbReference type="PROSITE-ProRule" id="PRU00221"/>
    </source>
</evidence>
<feature type="repeat" description="WD" evidence="8">
    <location>
        <begin position="493"/>
        <end position="537"/>
    </location>
</feature>
<accession>A0A1D8NBP5</accession>
<dbReference type="OrthoDB" id="10263272at2759"/>
<dbReference type="InterPro" id="IPR019775">
    <property type="entry name" value="WD40_repeat_CS"/>
</dbReference>
<dbReference type="PROSITE" id="PS50294">
    <property type="entry name" value="WD_REPEATS_REGION"/>
    <property type="match status" value="2"/>
</dbReference>
<proteinExistence type="inferred from homology"/>
<evidence type="ECO:0000256" key="9">
    <source>
        <dbReference type="SAM" id="MobiDB-lite"/>
    </source>
</evidence>
<evidence type="ECO:0000313" key="11">
    <source>
        <dbReference type="EMBL" id="AOW03050.1"/>
    </source>
</evidence>
<dbReference type="PANTHER" id="PTHR19918">
    <property type="entry name" value="CELL DIVISION CYCLE 20 CDC20 FIZZY -RELATED"/>
    <property type="match status" value="1"/>
</dbReference>
<keyword evidence="6" id="KW-0498">Mitosis</keyword>
<feature type="compositionally biased region" description="Polar residues" evidence="9">
    <location>
        <begin position="188"/>
        <end position="214"/>
    </location>
</feature>
<dbReference type="InterPro" id="IPR056150">
    <property type="entry name" value="WD40_CDC20-Fz"/>
</dbReference>
<dbReference type="InterPro" id="IPR033010">
    <property type="entry name" value="Cdc20/Fizzy"/>
</dbReference>
<evidence type="ECO:0000256" key="3">
    <source>
        <dbReference type="ARBA" id="ARBA00022574"/>
    </source>
</evidence>
<evidence type="ECO:0000313" key="12">
    <source>
        <dbReference type="EMBL" id="RDW25861.1"/>
    </source>
</evidence>
<dbReference type="PROSITE" id="PS50082">
    <property type="entry name" value="WD_REPEATS_2"/>
    <property type="match status" value="4"/>
</dbReference>
<keyword evidence="4" id="KW-0132">Cell division</keyword>
<dbReference type="FunFam" id="2.130.10.10:FF:000025">
    <property type="entry name" value="FIZZY-related 2 isoform 1"/>
    <property type="match status" value="1"/>
</dbReference>
<name>A0A1D8NBP5_YARLL</name>
<dbReference type="SMART" id="SM00320">
    <property type="entry name" value="WD40"/>
    <property type="match status" value="6"/>
</dbReference>
<dbReference type="PANTHER" id="PTHR19918:SF1">
    <property type="entry name" value="FIZZY-RELATED PROTEIN HOMOLOG"/>
    <property type="match status" value="1"/>
</dbReference>
<dbReference type="VEuPathDB" id="FungiDB:YALI0_C18469g"/>
<feature type="repeat" description="WD" evidence="8">
    <location>
        <begin position="451"/>
        <end position="483"/>
    </location>
</feature>
<evidence type="ECO:0000313" key="14">
    <source>
        <dbReference type="Proteomes" id="UP000256601"/>
    </source>
</evidence>
<evidence type="ECO:0000256" key="2">
    <source>
        <dbReference type="ARBA" id="ARBA00006445"/>
    </source>
</evidence>
<dbReference type="EMBL" id="KZ858992">
    <property type="protein sequence ID" value="RDW25861.1"/>
    <property type="molecule type" value="Genomic_DNA"/>
</dbReference>
<dbReference type="OMA" id="WSKNTDE"/>
<dbReference type="Gene3D" id="2.130.10.10">
    <property type="entry name" value="YVTN repeat-like/Quinoprotein amine dehydrogenase"/>
    <property type="match status" value="1"/>
</dbReference>
<feature type="compositionally biased region" description="Low complexity" evidence="9">
    <location>
        <begin position="44"/>
        <end position="60"/>
    </location>
</feature>
<dbReference type="GO" id="GO:1905786">
    <property type="term" value="P:positive regulation of anaphase-promoting complex-dependent catabolic process"/>
    <property type="evidence" value="ECO:0007669"/>
    <property type="project" value="TreeGrafter"/>
</dbReference>
<reference evidence="11 13" key="1">
    <citation type="journal article" date="2016" name="PLoS ONE">
        <title>Sequence Assembly of Yarrowia lipolytica Strain W29/CLIB89 Shows Transposable Element Diversity.</title>
        <authorList>
            <person name="Magnan C."/>
            <person name="Yu J."/>
            <person name="Chang I."/>
            <person name="Jahn E."/>
            <person name="Kanomata Y."/>
            <person name="Wu J."/>
            <person name="Zeller M."/>
            <person name="Oakes M."/>
            <person name="Baldi P."/>
            <person name="Sandmeyer S."/>
        </authorList>
    </citation>
    <scope>NUCLEOTIDE SEQUENCE [LARGE SCALE GENOMIC DNA]</scope>
    <source>
        <strain evidence="11">CLIB89</strain>
        <strain evidence="13">CLIB89(W29)</strain>
    </source>
</reference>
<evidence type="ECO:0000313" key="13">
    <source>
        <dbReference type="Proteomes" id="UP000182444"/>
    </source>
</evidence>
<comment type="similarity">
    <text evidence="2">Belongs to the WD repeat CDC20/Fizzy family.</text>
</comment>
<dbReference type="PROSITE" id="PS00678">
    <property type="entry name" value="WD_REPEATS_1"/>
    <property type="match status" value="1"/>
</dbReference>
<dbReference type="RefSeq" id="XP_501978.1">
    <property type="nucleotide sequence ID" value="XM_501978.1"/>
</dbReference>
<feature type="compositionally biased region" description="Low complexity" evidence="9">
    <location>
        <begin position="98"/>
        <end position="113"/>
    </location>
</feature>
<feature type="repeat" description="WD" evidence="8">
    <location>
        <begin position="581"/>
        <end position="613"/>
    </location>
</feature>
<keyword evidence="5" id="KW-0677">Repeat</keyword>
<dbReference type="InterPro" id="IPR015943">
    <property type="entry name" value="WD40/YVTN_repeat-like_dom_sf"/>
</dbReference>
<feature type="compositionally biased region" description="Low complexity" evidence="9">
    <location>
        <begin position="69"/>
        <end position="87"/>
    </location>
</feature>
<dbReference type="GO" id="GO:1990757">
    <property type="term" value="F:ubiquitin ligase activator activity"/>
    <property type="evidence" value="ECO:0007669"/>
    <property type="project" value="TreeGrafter"/>
</dbReference>
<dbReference type="AlphaFoldDB" id="A0A1D8NBP5"/>
<dbReference type="EMBL" id="CP017555">
    <property type="protein sequence ID" value="AOW03050.1"/>
    <property type="molecule type" value="Genomic_DNA"/>
</dbReference>
<evidence type="ECO:0000256" key="4">
    <source>
        <dbReference type="ARBA" id="ARBA00022618"/>
    </source>
</evidence>
<evidence type="ECO:0000256" key="1">
    <source>
        <dbReference type="ARBA" id="ARBA00004906"/>
    </source>
</evidence>
<feature type="compositionally biased region" description="Polar residues" evidence="9">
    <location>
        <begin position="221"/>
        <end position="230"/>
    </location>
</feature>
<dbReference type="eggNOG" id="KOG0305">
    <property type="taxonomic scope" value="Eukaryota"/>
</dbReference>
<dbReference type="GO" id="GO:0010997">
    <property type="term" value="F:anaphase-promoting complex binding"/>
    <property type="evidence" value="ECO:0007669"/>
    <property type="project" value="InterPro"/>
</dbReference>
<feature type="region of interest" description="Disordered" evidence="9">
    <location>
        <begin position="178"/>
        <end position="267"/>
    </location>
</feature>
<dbReference type="GeneID" id="2909980"/>
<dbReference type="GO" id="GO:0005680">
    <property type="term" value="C:anaphase-promoting complex"/>
    <property type="evidence" value="ECO:0007669"/>
    <property type="project" value="TreeGrafter"/>
</dbReference>
<organism evidence="11 13">
    <name type="scientific">Yarrowia lipolytica</name>
    <name type="common">Candida lipolytica</name>
    <dbReference type="NCBI Taxonomy" id="4952"/>
    <lineage>
        <taxon>Eukaryota</taxon>
        <taxon>Fungi</taxon>
        <taxon>Dikarya</taxon>
        <taxon>Ascomycota</taxon>
        <taxon>Saccharomycotina</taxon>
        <taxon>Dipodascomycetes</taxon>
        <taxon>Dipodascales</taxon>
        <taxon>Dipodascales incertae sedis</taxon>
        <taxon>Yarrowia</taxon>
    </lineage>
</organism>
<dbReference type="KEGG" id="yli:2909980"/>
<protein>
    <submittedName>
        <fullName evidence="12">Quinon protein alcohol dehydrogenase-like superfamily</fullName>
    </submittedName>
</protein>
<dbReference type="GO" id="GO:0031145">
    <property type="term" value="P:anaphase-promoting complex-dependent catabolic process"/>
    <property type="evidence" value="ECO:0007669"/>
    <property type="project" value="TreeGrafter"/>
</dbReference>
<feature type="region of interest" description="Disordered" evidence="9">
    <location>
        <begin position="1"/>
        <end position="162"/>
    </location>
</feature>
<gene>
    <name evidence="12" type="ORF">B0I71DRAFT_131915</name>
    <name evidence="11" type="ORF">YALI1_C25629g</name>
</gene>
<dbReference type="GO" id="GO:0051301">
    <property type="term" value="P:cell division"/>
    <property type="evidence" value="ECO:0007669"/>
    <property type="project" value="UniProtKB-KW"/>
</dbReference>
<dbReference type="SUPFAM" id="SSF50998">
    <property type="entry name" value="Quinoprotein alcohol dehydrogenase-like"/>
    <property type="match status" value="1"/>
</dbReference>
<evidence type="ECO:0000256" key="6">
    <source>
        <dbReference type="ARBA" id="ARBA00022776"/>
    </source>
</evidence>
<dbReference type="InterPro" id="IPR001680">
    <property type="entry name" value="WD40_rpt"/>
</dbReference>
<dbReference type="VEuPathDB" id="FungiDB:YALI1_C25629g"/>
<dbReference type="CDD" id="cd00200">
    <property type="entry name" value="WD40"/>
    <property type="match status" value="1"/>
</dbReference>
<evidence type="ECO:0000256" key="5">
    <source>
        <dbReference type="ARBA" id="ARBA00022737"/>
    </source>
</evidence>
<evidence type="ECO:0000256" key="7">
    <source>
        <dbReference type="ARBA" id="ARBA00023306"/>
    </source>
</evidence>
<sequence>MRKLHKDLEDEFPVLPSSPKPNLDPSKRSRSPNRRDLPGGGGSRSPVRSPIRSPVRSPARSPERQSSQPVATPVTTPTRSTPRPRATLDAHSPSRTLGSPSRGGPSHASPSSSPRRKTYTDRYIPSRTGVNLQAAFSLLHNDPVPSASSRPQEIEQQKQQEANQTFSQLLKAELFGDDVPNVIPSPISDRNQSAQTGNTAQQHNSNDDTGSSENEPIGFHGNNQNTNSEIFPQRTPFDLNSLPSGNNTPPRNSSSRSVPTTPTRNLFSYRSNIERLTSGGSGRKAALDSLYSLSPVRPESQQLLLSPRKSPRPVAKIPYKVLDAPELADDFYLNLLDWGSNNVLGVGLNSCVYLWQARTGGVSKLLDLSQEGDKVTSLQWITRGNHLAVGTERGLVQIWDAEHNKKVRTMSGHQLRVGCLAWKDHILSSGSRDRCIAHRDVRVADHYVEKFYAHRQEVCGLKWSFDDNQLASGGNDNKLVVWDGITDKPIYRYSDHEAAVKAIAWSPHQRGLLASGGGTADKRIRFWNTTTGALLNEIDTGSQVCNLMWSKNSNEVVSTHGYSQNQIIIWKYPSMQQVAQLKGHTYRVLYLSMNPDGRTIVTGAGDETLRFWNAFNKNPTDDQGSSGVLDMYQHLR</sequence>
<dbReference type="Pfam" id="PF24807">
    <property type="entry name" value="WD40_CDC20-Fz"/>
    <property type="match status" value="1"/>
</dbReference>